<feature type="transmembrane region" description="Helical" evidence="6">
    <location>
        <begin position="81"/>
        <end position="103"/>
    </location>
</feature>
<gene>
    <name evidence="8" type="ORF">HY29_09105</name>
</gene>
<evidence type="ECO:0000256" key="4">
    <source>
        <dbReference type="ARBA" id="ARBA00023136"/>
    </source>
</evidence>
<reference evidence="8 9" key="1">
    <citation type="journal article" date="2014" name="Antonie Van Leeuwenhoek">
        <title>Hyphomonas beringensis sp. nov. and Hyphomonas chukchiensis sp. nov., isolated from surface seawater of the Bering Sea and Chukchi Sea.</title>
        <authorList>
            <person name="Li C."/>
            <person name="Lai Q."/>
            <person name="Li G."/>
            <person name="Dong C."/>
            <person name="Wang J."/>
            <person name="Liao Y."/>
            <person name="Shao Z."/>
        </authorList>
    </citation>
    <scope>NUCLEOTIDE SEQUENCE [LARGE SCALE GENOMIC DNA]</scope>
    <source>
        <strain evidence="8 9">25B14_1</strain>
    </source>
</reference>
<feature type="transmembrane region" description="Helical" evidence="6">
    <location>
        <begin position="44"/>
        <end position="69"/>
    </location>
</feature>
<evidence type="ECO:0000313" key="9">
    <source>
        <dbReference type="Proteomes" id="UP000027037"/>
    </source>
</evidence>
<evidence type="ECO:0000256" key="3">
    <source>
        <dbReference type="ARBA" id="ARBA00022989"/>
    </source>
</evidence>
<keyword evidence="9" id="KW-1185">Reference proteome</keyword>
<comment type="caution">
    <text evidence="8">The sequence shown here is derived from an EMBL/GenBank/DDBJ whole genome shotgun (WGS) entry which is preliminary data.</text>
</comment>
<accession>A0A062U7A8</accession>
<dbReference type="AlphaFoldDB" id="A0A062U7A8"/>
<feature type="region of interest" description="Disordered" evidence="5">
    <location>
        <begin position="1"/>
        <end position="23"/>
    </location>
</feature>
<feature type="domain" description="RDD" evidence="7">
    <location>
        <begin position="32"/>
        <end position="158"/>
    </location>
</feature>
<dbReference type="OrthoDB" id="198456at2"/>
<dbReference type="PATRIC" id="fig|1280946.3.peg.616"/>
<name>A0A062U7A8_9PROT</name>
<feature type="transmembrane region" description="Helical" evidence="6">
    <location>
        <begin position="140"/>
        <end position="158"/>
    </location>
</feature>
<evidence type="ECO:0000256" key="2">
    <source>
        <dbReference type="ARBA" id="ARBA00022692"/>
    </source>
</evidence>
<protein>
    <recommendedName>
        <fullName evidence="7">RDD domain-containing protein</fullName>
    </recommendedName>
</protein>
<evidence type="ECO:0000256" key="1">
    <source>
        <dbReference type="ARBA" id="ARBA00004141"/>
    </source>
</evidence>
<evidence type="ECO:0000313" key="8">
    <source>
        <dbReference type="EMBL" id="KCZ56201.1"/>
    </source>
</evidence>
<evidence type="ECO:0000256" key="6">
    <source>
        <dbReference type="SAM" id="Phobius"/>
    </source>
</evidence>
<evidence type="ECO:0000256" key="5">
    <source>
        <dbReference type="SAM" id="MobiDB-lite"/>
    </source>
</evidence>
<dbReference type="InterPro" id="IPR010432">
    <property type="entry name" value="RDD"/>
</dbReference>
<keyword evidence="4 6" id="KW-0472">Membrane</keyword>
<dbReference type="Proteomes" id="UP000027037">
    <property type="component" value="Unassembled WGS sequence"/>
</dbReference>
<sequence length="209" mass="23534">MTSTNVPDIDVFGEEPGAKSRTSGYYTDSEPRIWARFLGKWVDFYLCQIPTFAVFYILSLLYGFGVGLFGWPYEDAYFEGWGFVIGYFVLQLLVFLLLEAFCISQFRNTPGKALMGIRVRNAIGGRLPFSTSLKRTGMSMLAGMGLCLPLISLLTHIMQARALSEDGFVLWDKYDGLQYQTGPVAAWRWAIAILGYAFFRIVDAALSYL</sequence>
<dbReference type="EMBL" id="AWFF01000025">
    <property type="protein sequence ID" value="KCZ56201.1"/>
    <property type="molecule type" value="Genomic_DNA"/>
</dbReference>
<proteinExistence type="predicted"/>
<dbReference type="Pfam" id="PF06271">
    <property type="entry name" value="RDD"/>
    <property type="match status" value="1"/>
</dbReference>
<keyword evidence="2 6" id="KW-0812">Transmembrane</keyword>
<evidence type="ECO:0000259" key="7">
    <source>
        <dbReference type="Pfam" id="PF06271"/>
    </source>
</evidence>
<comment type="subcellular location">
    <subcellularLocation>
        <location evidence="1">Membrane</location>
        <topology evidence="1">Multi-pass membrane protein</topology>
    </subcellularLocation>
</comment>
<dbReference type="STRING" id="1280946.HY29_09105"/>
<dbReference type="GO" id="GO:0016020">
    <property type="term" value="C:membrane"/>
    <property type="evidence" value="ECO:0007669"/>
    <property type="project" value="UniProtKB-SubCell"/>
</dbReference>
<dbReference type="eggNOG" id="COG1714">
    <property type="taxonomic scope" value="Bacteria"/>
</dbReference>
<keyword evidence="3 6" id="KW-1133">Transmembrane helix</keyword>
<feature type="transmembrane region" description="Helical" evidence="6">
    <location>
        <begin position="186"/>
        <end position="206"/>
    </location>
</feature>
<organism evidence="8 9">
    <name type="scientific">Hyphomonas beringensis</name>
    <dbReference type="NCBI Taxonomy" id="1280946"/>
    <lineage>
        <taxon>Bacteria</taxon>
        <taxon>Pseudomonadati</taxon>
        <taxon>Pseudomonadota</taxon>
        <taxon>Alphaproteobacteria</taxon>
        <taxon>Hyphomonadales</taxon>
        <taxon>Hyphomonadaceae</taxon>
        <taxon>Hyphomonas</taxon>
    </lineage>
</organism>
<dbReference type="RefSeq" id="WP_034792021.1">
    <property type="nucleotide sequence ID" value="NZ_AWFF01000025.1"/>
</dbReference>